<keyword evidence="4" id="KW-0472">Membrane</keyword>
<feature type="compositionally biased region" description="Polar residues" evidence="6">
    <location>
        <begin position="111"/>
        <end position="127"/>
    </location>
</feature>
<keyword evidence="2" id="KW-0812">Transmembrane</keyword>
<evidence type="ECO:0000256" key="2">
    <source>
        <dbReference type="ARBA" id="ARBA00022692"/>
    </source>
</evidence>
<dbReference type="CDD" id="cd01790">
    <property type="entry name" value="Ubl_HERP"/>
    <property type="match status" value="1"/>
</dbReference>
<feature type="non-terminal residue" evidence="8">
    <location>
        <position position="127"/>
    </location>
</feature>
<dbReference type="GO" id="GO:0016020">
    <property type="term" value="C:membrane"/>
    <property type="evidence" value="ECO:0007669"/>
    <property type="project" value="UniProtKB-SubCell"/>
</dbReference>
<dbReference type="OrthoDB" id="21589at2759"/>
<evidence type="ECO:0000313" key="8">
    <source>
        <dbReference type="EMBL" id="KFM79639.1"/>
    </source>
</evidence>
<evidence type="ECO:0000256" key="6">
    <source>
        <dbReference type="SAM" id="MobiDB-lite"/>
    </source>
</evidence>
<evidence type="ECO:0000256" key="5">
    <source>
        <dbReference type="ARBA" id="ARBA00023230"/>
    </source>
</evidence>
<organism evidence="8 9">
    <name type="scientific">Stegodyphus mimosarum</name>
    <name type="common">African social velvet spider</name>
    <dbReference type="NCBI Taxonomy" id="407821"/>
    <lineage>
        <taxon>Eukaryota</taxon>
        <taxon>Metazoa</taxon>
        <taxon>Ecdysozoa</taxon>
        <taxon>Arthropoda</taxon>
        <taxon>Chelicerata</taxon>
        <taxon>Arachnida</taxon>
        <taxon>Araneae</taxon>
        <taxon>Araneomorphae</taxon>
        <taxon>Entelegynae</taxon>
        <taxon>Eresoidea</taxon>
        <taxon>Eresidae</taxon>
        <taxon>Stegodyphus</taxon>
    </lineage>
</organism>
<dbReference type="PROSITE" id="PS50053">
    <property type="entry name" value="UBIQUITIN_2"/>
    <property type="match status" value="1"/>
</dbReference>
<evidence type="ECO:0000313" key="9">
    <source>
        <dbReference type="Proteomes" id="UP000054359"/>
    </source>
</evidence>
<feature type="compositionally biased region" description="Basic and acidic residues" evidence="6">
    <location>
        <begin position="85"/>
        <end position="97"/>
    </location>
</feature>
<gene>
    <name evidence="8" type="ORF">X975_01872</name>
</gene>
<dbReference type="EMBL" id="KK121051">
    <property type="protein sequence ID" value="KFM79639.1"/>
    <property type="molecule type" value="Genomic_DNA"/>
</dbReference>
<dbReference type="SUPFAM" id="SSF54236">
    <property type="entry name" value="Ubiquitin-like"/>
    <property type="match status" value="1"/>
</dbReference>
<dbReference type="Gene3D" id="3.10.20.90">
    <property type="entry name" value="Phosphatidylinositol 3-kinase Catalytic Subunit, Chain A, domain 1"/>
    <property type="match status" value="1"/>
</dbReference>
<dbReference type="PANTHER" id="PTHR12943:SF27">
    <property type="entry name" value="HOMOCYSTEINE-INDUCED ENDOPLASMIC RETICULUM PROTEIN, ISOFORM A"/>
    <property type="match status" value="1"/>
</dbReference>
<dbReference type="Proteomes" id="UP000054359">
    <property type="component" value="Unassembled WGS sequence"/>
</dbReference>
<dbReference type="InterPro" id="IPR039751">
    <property type="entry name" value="HERPUD1/2"/>
</dbReference>
<dbReference type="InterPro" id="IPR029071">
    <property type="entry name" value="Ubiquitin-like_domsf"/>
</dbReference>
<dbReference type="GO" id="GO:0030968">
    <property type="term" value="P:endoplasmic reticulum unfolded protein response"/>
    <property type="evidence" value="ECO:0007669"/>
    <property type="project" value="TreeGrafter"/>
</dbReference>
<dbReference type="PANTHER" id="PTHR12943">
    <property type="entry name" value="HOMOCYSTEINE-RESPONSIVE ENDOPLASMIC RETICULUM-RESIDENT UNIQUITIN-LIKE DOMAIN HERPUD PROTEIN FAMILY MEMBER"/>
    <property type="match status" value="1"/>
</dbReference>
<name>A0A087UQK0_STEMI</name>
<accession>A0A087UQK0</accession>
<evidence type="ECO:0000256" key="1">
    <source>
        <dbReference type="ARBA" id="ARBA00004370"/>
    </source>
</evidence>
<proteinExistence type="predicted"/>
<feature type="region of interest" description="Disordered" evidence="6">
    <location>
        <begin position="83"/>
        <end position="127"/>
    </location>
</feature>
<dbReference type="AlphaFoldDB" id="A0A087UQK0"/>
<dbReference type="Pfam" id="PF00240">
    <property type="entry name" value="ubiquitin"/>
    <property type="match status" value="1"/>
</dbReference>
<keyword evidence="9" id="KW-1185">Reference proteome</keyword>
<dbReference type="FunFam" id="3.10.20.90:FF:000046">
    <property type="entry name" value="Homocysteine-responsive endoplasmic reticulum-resident ubiquitin-like domain member 2 protein"/>
    <property type="match status" value="1"/>
</dbReference>
<protein>
    <submittedName>
        <fullName evidence="8">Homocysteine-responsive endoplasmic reticulum-resident ubiquitin-like domain member 2 protein</fullName>
    </submittedName>
</protein>
<dbReference type="STRING" id="407821.A0A087UQK0"/>
<dbReference type="SMART" id="SM00213">
    <property type="entry name" value="UBQ"/>
    <property type="match status" value="1"/>
</dbReference>
<evidence type="ECO:0000256" key="3">
    <source>
        <dbReference type="ARBA" id="ARBA00022989"/>
    </source>
</evidence>
<dbReference type="OMA" id="HIVHIVC"/>
<keyword evidence="3" id="KW-1133">Transmembrane helix</keyword>
<reference evidence="8 9" key="1">
    <citation type="submission" date="2013-11" db="EMBL/GenBank/DDBJ databases">
        <title>Genome sequencing of Stegodyphus mimosarum.</title>
        <authorList>
            <person name="Bechsgaard J."/>
        </authorList>
    </citation>
    <scope>NUCLEOTIDE SEQUENCE [LARGE SCALE GENOMIC DNA]</scope>
</reference>
<dbReference type="InterPro" id="IPR000626">
    <property type="entry name" value="Ubiquitin-like_dom"/>
</dbReference>
<feature type="domain" description="Ubiquitin-like" evidence="7">
    <location>
        <begin position="3"/>
        <end position="64"/>
    </location>
</feature>
<evidence type="ECO:0000256" key="4">
    <source>
        <dbReference type="ARBA" id="ARBA00023136"/>
    </source>
</evidence>
<keyword evidence="5" id="KW-0834">Unfolded protein response</keyword>
<comment type="subcellular location">
    <subcellularLocation>
        <location evidence="1">Membrane</location>
    </subcellularLocation>
</comment>
<evidence type="ECO:0000259" key="7">
    <source>
        <dbReference type="PROSITE" id="PS50053"/>
    </source>
</evidence>
<sequence length="127" mass="14144">MPVTLIIKSAAQNVEDFTLNCESDWTIGKVKDQISILYPTKPQREHQKLIYGGKLLPDHLPLESALNKMQDVHIVHIVCPFPAKTDSEKPSESKEKSTVPPAFTALPANPVYTQMNQPLLSPQGLTR</sequence>